<accession>A0ABS3AT57</accession>
<evidence type="ECO:0000313" key="2">
    <source>
        <dbReference type="EMBL" id="MBN4066704.1"/>
    </source>
</evidence>
<reference evidence="2 3" key="1">
    <citation type="submission" date="2021-02" db="EMBL/GenBank/DDBJ databases">
        <title>Activity-based single-cell genomes from oceanic crustal fluid captures similar information to metagenomic and metatranscriptomic surveys with orders of magnitude less sampling.</title>
        <authorList>
            <person name="D'Angelo T.S."/>
            <person name="Orcutt B.N."/>
        </authorList>
    </citation>
    <scope>NUCLEOTIDE SEQUENCE [LARGE SCALE GENOMIC DNA]</scope>
    <source>
        <strain evidence="2">AH-315-G07</strain>
    </source>
</reference>
<comment type="caution">
    <text evidence="2">The sequence shown here is derived from an EMBL/GenBank/DDBJ whole genome shotgun (WGS) entry which is preliminary data.</text>
</comment>
<protein>
    <recommendedName>
        <fullName evidence="4">Band 7 domain-containing protein</fullName>
    </recommendedName>
</protein>
<evidence type="ECO:0000313" key="3">
    <source>
        <dbReference type="Proteomes" id="UP000722121"/>
    </source>
</evidence>
<evidence type="ECO:0008006" key="4">
    <source>
        <dbReference type="Google" id="ProtNLM"/>
    </source>
</evidence>
<name>A0ABS3AT57_9BACT</name>
<organism evidence="2 3">
    <name type="scientific">Simkania negevensis</name>
    <dbReference type="NCBI Taxonomy" id="83561"/>
    <lineage>
        <taxon>Bacteria</taxon>
        <taxon>Pseudomonadati</taxon>
        <taxon>Chlamydiota</taxon>
        <taxon>Chlamydiia</taxon>
        <taxon>Parachlamydiales</taxon>
        <taxon>Simkaniaceae</taxon>
        <taxon>Simkania</taxon>
    </lineage>
</organism>
<feature type="compositionally biased region" description="Low complexity" evidence="1">
    <location>
        <begin position="177"/>
        <end position="190"/>
    </location>
</feature>
<sequence length="206" mass="23288">MPTAVPALPPALVCFFPLDSQEQEQLTNNWNFLNTADSSTFGTTNKERIIEIGNIFLRFFFRQAEKREIFLINAAYRNRAKDEDRAIDEARARNGARDKEEGYKARAIDEASARDQARAVAMIEARPKIQDCAREMLRNLLRQIGSPSLEIVGLLSYENQIRILRIGSVWRENIPVSRPTTPSTTSRGSSTPPPISMPVPKSRARN</sequence>
<proteinExistence type="predicted"/>
<feature type="region of interest" description="Disordered" evidence="1">
    <location>
        <begin position="174"/>
        <end position="206"/>
    </location>
</feature>
<evidence type="ECO:0000256" key="1">
    <source>
        <dbReference type="SAM" id="MobiDB-lite"/>
    </source>
</evidence>
<keyword evidence="3" id="KW-1185">Reference proteome</keyword>
<dbReference type="Proteomes" id="UP000722121">
    <property type="component" value="Unassembled WGS sequence"/>
</dbReference>
<gene>
    <name evidence="2" type="ORF">JYU14_01315</name>
</gene>
<dbReference type="EMBL" id="JAFITR010000017">
    <property type="protein sequence ID" value="MBN4066704.1"/>
    <property type="molecule type" value="Genomic_DNA"/>
</dbReference>